<sequence length="275" mass="29761">MGQIVSAAATSHTFGVTDDVETQAQRIFDGISEIGRAIRASRPDVLVIASSDHLNDFSLDFQIPLAVGIADQWTPLGDLGVPRTHFTGHREFASGLLNYCADNGFDLAGVENVRLDHGMAMPNAIINLDCEMPIVPIFINTVMTPAPSCARSYELGRCLNRYVRDVRPDGERVAVLGTGGLSHWICLPDSGRVNVEWDEEVMNAFVSGDSEKIIGLTRDVILRDGGNGGLEIASWAFMAGASASNTGRIIYYEEMRPWWTGMGGILMSGQTDGPN</sequence>
<comment type="caution">
    <text evidence="2">The sequence shown here is derived from an EMBL/GenBank/DDBJ whole genome shotgun (WGS) entry which is preliminary data.</text>
</comment>
<dbReference type="Proteomes" id="UP000078116">
    <property type="component" value="Unassembled WGS sequence"/>
</dbReference>
<proteinExistence type="predicted"/>
<dbReference type="GO" id="GO:0016702">
    <property type="term" value="F:oxidoreductase activity, acting on single donors with incorporation of molecular oxygen, incorporation of two atoms of oxygen"/>
    <property type="evidence" value="ECO:0007669"/>
    <property type="project" value="UniProtKB-ARBA"/>
</dbReference>
<reference evidence="4 5" key="1">
    <citation type="submission" date="2016-04" db="EMBL/GenBank/DDBJ databases">
        <title>Reclassification of Paraburkholderia panaciterrae (Farh et al. 2015) Dobritsa &amp; Samadpour 2016 as a later homotypic synonym of Paraburkholderia ginsengiterrae (Farh et al. 2015) Dobritsa &amp; Samadpour 2016.</title>
        <authorList>
            <person name="Dobritsa A.P."/>
            <person name="Kutumbaka K."/>
            <person name="Samadpour M."/>
        </authorList>
    </citation>
    <scope>NUCLEOTIDE SEQUENCE [LARGE SCALE GENOMIC DNA]</scope>
    <source>
        <strain evidence="2 5">DCY85</strain>
        <strain evidence="3 4">DCY85-1</strain>
    </source>
</reference>
<dbReference type="Pfam" id="PF02900">
    <property type="entry name" value="LigB"/>
    <property type="match status" value="1"/>
</dbReference>
<evidence type="ECO:0000313" key="5">
    <source>
        <dbReference type="Proteomes" id="UP000078116"/>
    </source>
</evidence>
<dbReference type="SUPFAM" id="SSF53213">
    <property type="entry name" value="LigB-like"/>
    <property type="match status" value="1"/>
</dbReference>
<dbReference type="EMBL" id="LXKA01000382">
    <property type="protein sequence ID" value="OAJ52047.1"/>
    <property type="molecule type" value="Genomic_DNA"/>
</dbReference>
<evidence type="ECO:0000313" key="4">
    <source>
        <dbReference type="Proteomes" id="UP000077961"/>
    </source>
</evidence>
<dbReference type="OrthoDB" id="8673673at2"/>
<organism evidence="2 5">
    <name type="scientific">Paraburkholderia ginsengiterrae</name>
    <dbReference type="NCBI Taxonomy" id="1462993"/>
    <lineage>
        <taxon>Bacteria</taxon>
        <taxon>Pseudomonadati</taxon>
        <taxon>Pseudomonadota</taxon>
        <taxon>Betaproteobacteria</taxon>
        <taxon>Burkholderiales</taxon>
        <taxon>Burkholderiaceae</taxon>
        <taxon>Paraburkholderia</taxon>
    </lineage>
</organism>
<dbReference type="Proteomes" id="UP000077961">
    <property type="component" value="Unassembled WGS sequence"/>
</dbReference>
<dbReference type="Gene3D" id="3.40.830.10">
    <property type="entry name" value="LigB-like"/>
    <property type="match status" value="1"/>
</dbReference>
<evidence type="ECO:0000313" key="2">
    <source>
        <dbReference type="EMBL" id="OAJ52047.1"/>
    </source>
</evidence>
<accession>A0A1A9MWT7</accession>
<name>A0A1A9MWT7_9BURK</name>
<keyword evidence="4" id="KW-1185">Reference proteome</keyword>
<feature type="domain" description="Extradiol ring-cleavage dioxygenase class III enzyme subunit B" evidence="1">
    <location>
        <begin position="14"/>
        <end position="244"/>
    </location>
</feature>
<dbReference type="GO" id="GO:0008198">
    <property type="term" value="F:ferrous iron binding"/>
    <property type="evidence" value="ECO:0007669"/>
    <property type="project" value="InterPro"/>
</dbReference>
<evidence type="ECO:0000259" key="1">
    <source>
        <dbReference type="Pfam" id="PF02900"/>
    </source>
</evidence>
<gene>
    <name evidence="3" type="ORF">A6V36_18135</name>
    <name evidence="2" type="ORF">A6V37_10315</name>
</gene>
<evidence type="ECO:0000313" key="3">
    <source>
        <dbReference type="EMBL" id="OAJ63409.1"/>
    </source>
</evidence>
<dbReference type="InterPro" id="IPR004183">
    <property type="entry name" value="Xdiol_dOase_suB"/>
</dbReference>
<dbReference type="RefSeq" id="WP_064265075.1">
    <property type="nucleotide sequence ID" value="NZ_LXJZ01000020.1"/>
</dbReference>
<dbReference type="STRING" id="1462993.A6V36_18135"/>
<dbReference type="AlphaFoldDB" id="A0A1A9MWT7"/>
<dbReference type="EMBL" id="LXJZ01000020">
    <property type="protein sequence ID" value="OAJ63409.1"/>
    <property type="molecule type" value="Genomic_DNA"/>
</dbReference>
<protein>
    <recommendedName>
        <fullName evidence="1">Extradiol ring-cleavage dioxygenase class III enzyme subunit B domain-containing protein</fullName>
    </recommendedName>
</protein>